<gene>
    <name evidence="1" type="ORF">BJ138DRAFT_1152657</name>
</gene>
<evidence type="ECO:0000313" key="1">
    <source>
        <dbReference type="EMBL" id="KAH7910540.1"/>
    </source>
</evidence>
<protein>
    <submittedName>
        <fullName evidence="1">Uncharacterized protein</fullName>
    </submittedName>
</protein>
<reference evidence="1" key="1">
    <citation type="journal article" date="2021" name="New Phytol.">
        <title>Evolutionary innovations through gain and loss of genes in the ectomycorrhizal Boletales.</title>
        <authorList>
            <person name="Wu G."/>
            <person name="Miyauchi S."/>
            <person name="Morin E."/>
            <person name="Kuo A."/>
            <person name="Drula E."/>
            <person name="Varga T."/>
            <person name="Kohler A."/>
            <person name="Feng B."/>
            <person name="Cao Y."/>
            <person name="Lipzen A."/>
            <person name="Daum C."/>
            <person name="Hundley H."/>
            <person name="Pangilinan J."/>
            <person name="Johnson J."/>
            <person name="Barry K."/>
            <person name="LaButti K."/>
            <person name="Ng V."/>
            <person name="Ahrendt S."/>
            <person name="Min B."/>
            <person name="Choi I.G."/>
            <person name="Park H."/>
            <person name="Plett J.M."/>
            <person name="Magnuson J."/>
            <person name="Spatafora J.W."/>
            <person name="Nagy L.G."/>
            <person name="Henrissat B."/>
            <person name="Grigoriev I.V."/>
            <person name="Yang Z.L."/>
            <person name="Xu J."/>
            <person name="Martin F.M."/>
        </authorList>
    </citation>
    <scope>NUCLEOTIDE SEQUENCE</scope>
    <source>
        <strain evidence="1">ATCC 28755</strain>
    </source>
</reference>
<proteinExistence type="predicted"/>
<name>A0ACB8ABS3_9AGAM</name>
<evidence type="ECO:0000313" key="2">
    <source>
        <dbReference type="Proteomes" id="UP000790377"/>
    </source>
</evidence>
<accession>A0ACB8ABS3</accession>
<keyword evidence="2" id="KW-1185">Reference proteome</keyword>
<comment type="caution">
    <text evidence="1">The sequence shown here is derived from an EMBL/GenBank/DDBJ whole genome shotgun (WGS) entry which is preliminary data.</text>
</comment>
<dbReference type="Proteomes" id="UP000790377">
    <property type="component" value="Unassembled WGS sequence"/>
</dbReference>
<organism evidence="1 2">
    <name type="scientific">Hygrophoropsis aurantiaca</name>
    <dbReference type="NCBI Taxonomy" id="72124"/>
    <lineage>
        <taxon>Eukaryota</taxon>
        <taxon>Fungi</taxon>
        <taxon>Dikarya</taxon>
        <taxon>Basidiomycota</taxon>
        <taxon>Agaricomycotina</taxon>
        <taxon>Agaricomycetes</taxon>
        <taxon>Agaricomycetidae</taxon>
        <taxon>Boletales</taxon>
        <taxon>Coniophorineae</taxon>
        <taxon>Hygrophoropsidaceae</taxon>
        <taxon>Hygrophoropsis</taxon>
    </lineage>
</organism>
<dbReference type="EMBL" id="MU267709">
    <property type="protein sequence ID" value="KAH7910540.1"/>
    <property type="molecule type" value="Genomic_DNA"/>
</dbReference>
<sequence length="158" mass="17657">MSTSQSSQLALGIEHDSGLRHFFSYDFSSDELYQQGLAGILTPDVLNGKSDAESSDLVLRTKVFYFNRMFEQNLTLDNLHAYQEALNVNDTVPRSGELSIAHQEVENRVLTFAELKTLIEQGKTDDIPNNRIIPDSLNTAPPSTSTAPARKKPWETVQ</sequence>